<accession>A0ABN5H2X3</accession>
<keyword evidence="3" id="KW-0326">Glycosidase</keyword>
<dbReference type="PRINTS" id="PR00133">
    <property type="entry name" value="GLHYDRLASE3"/>
</dbReference>
<evidence type="ECO:0000256" key="3">
    <source>
        <dbReference type="ARBA" id="ARBA00023295"/>
    </source>
</evidence>
<gene>
    <name evidence="5" type="ORF">BXT84_14550</name>
</gene>
<evidence type="ECO:0000256" key="1">
    <source>
        <dbReference type="ARBA" id="ARBA00005336"/>
    </source>
</evidence>
<dbReference type="InterPro" id="IPR050226">
    <property type="entry name" value="NagZ_Beta-hexosaminidase"/>
</dbReference>
<evidence type="ECO:0000313" key="5">
    <source>
        <dbReference type="EMBL" id="AUW95025.1"/>
    </source>
</evidence>
<dbReference type="Gene3D" id="3.20.20.300">
    <property type="entry name" value="Glycoside hydrolase, family 3, N-terminal domain"/>
    <property type="match status" value="1"/>
</dbReference>
<dbReference type="EMBL" id="CP019454">
    <property type="protein sequence ID" value="AUW95025.1"/>
    <property type="molecule type" value="Genomic_DNA"/>
</dbReference>
<protein>
    <submittedName>
        <fullName evidence="5">Beta-N-acetylhexosaminidase</fullName>
    </submittedName>
</protein>
<keyword evidence="2" id="KW-0378">Hydrolase</keyword>
<dbReference type="InterPro" id="IPR001764">
    <property type="entry name" value="Glyco_hydro_3_N"/>
</dbReference>
<feature type="domain" description="Glycoside hydrolase family 3 N-terminal" evidence="4">
    <location>
        <begin position="8"/>
        <end position="329"/>
    </location>
</feature>
<reference evidence="5 6" key="1">
    <citation type="journal article" date="2019" name="Sci. Rep.">
        <title>Sulfobacillus thermotolerans: new insights into resistance and metabolic capacities of acidophilic chemolithotrophs.</title>
        <authorList>
            <person name="Panyushkina A.E."/>
            <person name="Babenko V.V."/>
            <person name="Nikitina A.S."/>
            <person name="Selezneva O.V."/>
            <person name="Tsaplina I.A."/>
            <person name="Letarova M.A."/>
            <person name="Kostryukova E.S."/>
            <person name="Letarov A.V."/>
        </authorList>
    </citation>
    <scope>NUCLEOTIDE SEQUENCE [LARGE SCALE GENOMIC DNA]</scope>
    <source>
        <strain evidence="5 6">Kr1</strain>
    </source>
</reference>
<dbReference type="SUPFAM" id="SSF51445">
    <property type="entry name" value="(Trans)glycosidases"/>
    <property type="match status" value="1"/>
</dbReference>
<dbReference type="NCBIfam" id="NF003740">
    <property type="entry name" value="PRK05337.1"/>
    <property type="match status" value="1"/>
</dbReference>
<sequence>MIDSGLRDLIGQVLVCGFAGDMLDDHARRLIEEHHVGNIILFSRNIHHVEQVQKLTADLQDLARANGQTHPLLICTDQENGLVRRLSPDVPGLPGNMAVGASHDPALSYQIGVMTGKLLAACGINMNLAPVLDINNNPDNPVIGVRSYGDNPQEVSRLGTRMIQGLQETGVIACAKHFPGHGDTQVDSHLALPIIRHPFERMQRTELVPFEAAIDSGVRAVMTAHIVFEQLDPERPATISPTVLTGLLRERLGFEGMITTDCLEMNAIANGVGVGRGAVMALLAGADMVMISHRLDRQEEAILAIAQAVHSHELPVARLEEAVSRIAQLKATVSSSASSLDMPDDLRVAAYDLQRQSARACLTPLVDQEPHWPYPRRVAVVIDPYKPHMVAAGLDPLDRTVQTVREVLPGAVVEGVAYDHIAQELRLHEADWLLFVTAGQKVDPDMIDQLRRHGHSAVLLVHTPYKWPMFSPAKRVYALYENTPWMIQAAVRALAFQESGQGHLPVMVEAISDDVTPKELGSDD</sequence>
<comment type="similarity">
    <text evidence="1">Belongs to the glycosyl hydrolase 3 family.</text>
</comment>
<dbReference type="InterPro" id="IPR036962">
    <property type="entry name" value="Glyco_hydro_3_N_sf"/>
</dbReference>
<organism evidence="5 6">
    <name type="scientific">Sulfobacillus thermotolerans</name>
    <dbReference type="NCBI Taxonomy" id="338644"/>
    <lineage>
        <taxon>Bacteria</taxon>
        <taxon>Bacillati</taxon>
        <taxon>Bacillota</taxon>
        <taxon>Clostridia</taxon>
        <taxon>Eubacteriales</taxon>
        <taxon>Clostridiales Family XVII. Incertae Sedis</taxon>
        <taxon>Sulfobacillus</taxon>
    </lineage>
</organism>
<evidence type="ECO:0000313" key="6">
    <source>
        <dbReference type="Proteomes" id="UP000325292"/>
    </source>
</evidence>
<keyword evidence="6" id="KW-1185">Reference proteome</keyword>
<evidence type="ECO:0000256" key="2">
    <source>
        <dbReference type="ARBA" id="ARBA00022801"/>
    </source>
</evidence>
<name>A0ABN5H2X3_9FIRM</name>
<dbReference type="PANTHER" id="PTHR30480:SF16">
    <property type="entry name" value="GLYCOSIDE HYDROLASE FAMILY 3 DOMAIN PROTEIN"/>
    <property type="match status" value="1"/>
</dbReference>
<evidence type="ECO:0000259" key="4">
    <source>
        <dbReference type="Pfam" id="PF00933"/>
    </source>
</evidence>
<dbReference type="Proteomes" id="UP000325292">
    <property type="component" value="Chromosome"/>
</dbReference>
<dbReference type="PANTHER" id="PTHR30480">
    <property type="entry name" value="BETA-HEXOSAMINIDASE-RELATED"/>
    <property type="match status" value="1"/>
</dbReference>
<proteinExistence type="inferred from homology"/>
<dbReference type="Pfam" id="PF00933">
    <property type="entry name" value="Glyco_hydro_3"/>
    <property type="match status" value="1"/>
</dbReference>
<dbReference type="InterPro" id="IPR017853">
    <property type="entry name" value="GH"/>
</dbReference>